<evidence type="ECO:0000256" key="1">
    <source>
        <dbReference type="ARBA" id="ARBA00023063"/>
    </source>
</evidence>
<gene>
    <name evidence="3" type="ORF">NB231_16093</name>
</gene>
<dbReference type="InterPro" id="IPR020945">
    <property type="entry name" value="DMSO/NO3_reduct_chaperone"/>
</dbReference>
<reference evidence="3 4" key="1">
    <citation type="submission" date="2006-02" db="EMBL/GenBank/DDBJ databases">
        <authorList>
            <person name="Waterbury J."/>
            <person name="Ferriera S."/>
            <person name="Johnson J."/>
            <person name="Kravitz S."/>
            <person name="Halpern A."/>
            <person name="Remington K."/>
            <person name="Beeson K."/>
            <person name="Tran B."/>
            <person name="Rogers Y.-H."/>
            <person name="Friedman R."/>
            <person name="Venter J.C."/>
        </authorList>
    </citation>
    <scope>NUCLEOTIDE SEQUENCE [LARGE SCALE GENOMIC DNA]</scope>
    <source>
        <strain evidence="3 4">Nb-231</strain>
    </source>
</reference>
<evidence type="ECO:0000256" key="2">
    <source>
        <dbReference type="SAM" id="MobiDB-lite"/>
    </source>
</evidence>
<feature type="region of interest" description="Disordered" evidence="2">
    <location>
        <begin position="160"/>
        <end position="207"/>
    </location>
</feature>
<dbReference type="RefSeq" id="WP_005004548.1">
    <property type="nucleotide sequence ID" value="NZ_CH672427.1"/>
</dbReference>
<dbReference type="GO" id="GO:0051131">
    <property type="term" value="P:chaperone-mediated protein complex assembly"/>
    <property type="evidence" value="ECO:0007669"/>
    <property type="project" value="InterPro"/>
</dbReference>
<dbReference type="Pfam" id="PF02613">
    <property type="entry name" value="Nitrate_red_del"/>
    <property type="match status" value="1"/>
</dbReference>
<dbReference type="GO" id="GO:0051082">
    <property type="term" value="F:unfolded protein binding"/>
    <property type="evidence" value="ECO:0007669"/>
    <property type="project" value="InterPro"/>
</dbReference>
<dbReference type="STRING" id="314278.NB231_16093"/>
<dbReference type="EMBL" id="AAOF01000001">
    <property type="protein sequence ID" value="EAR23357.1"/>
    <property type="molecule type" value="Genomic_DNA"/>
</dbReference>
<dbReference type="eggNOG" id="COG2180">
    <property type="taxonomic scope" value="Bacteria"/>
</dbReference>
<dbReference type="HOGENOM" id="CLU_1085168_0_0_6"/>
<comment type="caution">
    <text evidence="3">The sequence shown here is derived from an EMBL/GenBank/DDBJ whole genome shotgun (WGS) entry which is preliminary data.</text>
</comment>
<dbReference type="GO" id="GO:0016530">
    <property type="term" value="F:metallochaperone activity"/>
    <property type="evidence" value="ECO:0007669"/>
    <property type="project" value="TreeGrafter"/>
</dbReference>
<dbReference type="InterPro" id="IPR003765">
    <property type="entry name" value="NO3_reductase_chaperone_NarJ"/>
</dbReference>
<dbReference type="PANTHER" id="PTHR43680:SF2">
    <property type="entry name" value="NITRATE REDUCTASE MOLYBDENUM COFACTOR ASSEMBLY CHAPERONE NARJ"/>
    <property type="match status" value="1"/>
</dbReference>
<keyword evidence="1" id="KW-0534">Nitrate assimilation</keyword>
<keyword evidence="4" id="KW-1185">Reference proteome</keyword>
<dbReference type="AlphaFoldDB" id="A4BM19"/>
<name>A4BM19_9GAMM</name>
<dbReference type="InterPro" id="IPR036411">
    <property type="entry name" value="TorD-like_sf"/>
</dbReference>
<sequence>MVLPKRVFTLFGTILDYPTQDLSAHVAECEEVIGDRVPESVADLAEFRKTIEESSLGYLEEVHTAFFDLTPVCRPYVGYHLFGETYRRSIFMIRLKELYAERGFKVAGTELPDRLSVFLSFLGINEDLALGRELIDEALAPAIAKMTGMEVPVSRVIAGRGRRRSAKKEKEEVGPVPGGAHSDPELPGTGDDATELHGDSHGGNVEGGVLLEGVQEAAGVSTSTECLYVKPLRSLARVIPALWEPERKAATGRADL</sequence>
<proteinExistence type="predicted"/>
<organism evidence="3 4">
    <name type="scientific">Nitrococcus mobilis Nb-231</name>
    <dbReference type="NCBI Taxonomy" id="314278"/>
    <lineage>
        <taxon>Bacteria</taxon>
        <taxon>Pseudomonadati</taxon>
        <taxon>Pseudomonadota</taxon>
        <taxon>Gammaproteobacteria</taxon>
        <taxon>Chromatiales</taxon>
        <taxon>Ectothiorhodospiraceae</taxon>
        <taxon>Nitrococcus</taxon>
    </lineage>
</organism>
<protein>
    <submittedName>
        <fullName evidence="3">Nitrate reductase, delta subunit</fullName>
    </submittedName>
</protein>
<dbReference type="PANTHER" id="PTHR43680">
    <property type="entry name" value="NITRATE REDUCTASE MOLYBDENUM COFACTOR ASSEMBLY CHAPERONE"/>
    <property type="match status" value="1"/>
</dbReference>
<evidence type="ECO:0000313" key="4">
    <source>
        <dbReference type="Proteomes" id="UP000003374"/>
    </source>
</evidence>
<evidence type="ECO:0000313" key="3">
    <source>
        <dbReference type="EMBL" id="EAR23357.1"/>
    </source>
</evidence>
<dbReference type="SUPFAM" id="SSF89155">
    <property type="entry name" value="TorD-like"/>
    <property type="match status" value="1"/>
</dbReference>
<dbReference type="Proteomes" id="UP000003374">
    <property type="component" value="Unassembled WGS sequence"/>
</dbReference>
<dbReference type="GO" id="GO:0042128">
    <property type="term" value="P:nitrate assimilation"/>
    <property type="evidence" value="ECO:0007669"/>
    <property type="project" value="UniProtKB-KW"/>
</dbReference>
<accession>A4BM19</accession>